<evidence type="ECO:0000256" key="6">
    <source>
        <dbReference type="SAM" id="Phobius"/>
    </source>
</evidence>
<feature type="transmembrane region" description="Helical" evidence="6">
    <location>
        <begin position="289"/>
        <end position="307"/>
    </location>
</feature>
<evidence type="ECO:0000256" key="1">
    <source>
        <dbReference type="ARBA" id="ARBA00004651"/>
    </source>
</evidence>
<organism evidence="8 9">
    <name type="scientific">Actinokineospora globicatena</name>
    <dbReference type="NCBI Taxonomy" id="103729"/>
    <lineage>
        <taxon>Bacteria</taxon>
        <taxon>Bacillati</taxon>
        <taxon>Actinomycetota</taxon>
        <taxon>Actinomycetes</taxon>
        <taxon>Pseudonocardiales</taxon>
        <taxon>Pseudonocardiaceae</taxon>
        <taxon>Actinokineospora</taxon>
    </lineage>
</organism>
<name>A0A9W6QHT6_9PSEU</name>
<feature type="transmembrane region" description="Helical" evidence="6">
    <location>
        <begin position="7"/>
        <end position="29"/>
    </location>
</feature>
<feature type="transmembrane region" description="Helical" evidence="6">
    <location>
        <begin position="184"/>
        <end position="205"/>
    </location>
</feature>
<evidence type="ECO:0000313" key="9">
    <source>
        <dbReference type="Proteomes" id="UP001165042"/>
    </source>
</evidence>
<feature type="transmembrane region" description="Helical" evidence="6">
    <location>
        <begin position="401"/>
        <end position="421"/>
    </location>
</feature>
<evidence type="ECO:0000313" key="8">
    <source>
        <dbReference type="EMBL" id="GLW91336.1"/>
    </source>
</evidence>
<evidence type="ECO:0000256" key="4">
    <source>
        <dbReference type="ARBA" id="ARBA00022989"/>
    </source>
</evidence>
<dbReference type="InterPro" id="IPR032694">
    <property type="entry name" value="CopC/D"/>
</dbReference>
<keyword evidence="3 6" id="KW-0812">Transmembrane</keyword>
<keyword evidence="4 6" id="KW-1133">Transmembrane helix</keyword>
<feature type="transmembrane region" description="Helical" evidence="6">
    <location>
        <begin position="217"/>
        <end position="237"/>
    </location>
</feature>
<evidence type="ECO:0000256" key="5">
    <source>
        <dbReference type="ARBA" id="ARBA00023136"/>
    </source>
</evidence>
<feature type="transmembrane region" description="Helical" evidence="6">
    <location>
        <begin position="530"/>
        <end position="554"/>
    </location>
</feature>
<dbReference type="Proteomes" id="UP001165042">
    <property type="component" value="Unassembled WGS sequence"/>
</dbReference>
<feature type="transmembrane region" description="Helical" evidence="6">
    <location>
        <begin position="83"/>
        <end position="104"/>
    </location>
</feature>
<keyword evidence="5 6" id="KW-0472">Membrane</keyword>
<dbReference type="EMBL" id="BSSD01000002">
    <property type="protein sequence ID" value="GLW91336.1"/>
    <property type="molecule type" value="Genomic_DNA"/>
</dbReference>
<feature type="transmembrane region" description="Helical" evidence="6">
    <location>
        <begin position="152"/>
        <end position="172"/>
    </location>
</feature>
<evidence type="ECO:0000256" key="3">
    <source>
        <dbReference type="ARBA" id="ARBA00022692"/>
    </source>
</evidence>
<proteinExistence type="predicted"/>
<dbReference type="InterPro" id="IPR019108">
    <property type="entry name" value="Caa3_assmbl_CtaG-rel"/>
</dbReference>
<comment type="subcellular location">
    <subcellularLocation>
        <location evidence="1">Cell membrane</location>
        <topology evidence="1">Multi-pass membrane protein</topology>
    </subcellularLocation>
</comment>
<keyword evidence="2" id="KW-1003">Cell membrane</keyword>
<evidence type="ECO:0000256" key="2">
    <source>
        <dbReference type="ARBA" id="ARBA00022475"/>
    </source>
</evidence>
<protein>
    <submittedName>
        <fullName evidence="8">Copper resistance protein D</fullName>
    </submittedName>
</protein>
<feature type="transmembrane region" description="Helical" evidence="6">
    <location>
        <begin position="124"/>
        <end position="145"/>
    </location>
</feature>
<feature type="transmembrane region" description="Helical" evidence="6">
    <location>
        <begin position="433"/>
        <end position="456"/>
    </location>
</feature>
<evidence type="ECO:0000259" key="7">
    <source>
        <dbReference type="Pfam" id="PF05425"/>
    </source>
</evidence>
<dbReference type="Pfam" id="PF09678">
    <property type="entry name" value="Caa3_CtaG"/>
    <property type="match status" value="1"/>
</dbReference>
<dbReference type="GO" id="GO:0006825">
    <property type="term" value="P:copper ion transport"/>
    <property type="evidence" value="ECO:0007669"/>
    <property type="project" value="InterPro"/>
</dbReference>
<feature type="transmembrane region" description="Helical" evidence="6">
    <location>
        <begin position="374"/>
        <end position="395"/>
    </location>
</feature>
<feature type="transmembrane region" description="Helical" evidence="6">
    <location>
        <begin position="468"/>
        <end position="486"/>
    </location>
</feature>
<dbReference type="PANTHER" id="PTHR34820">
    <property type="entry name" value="INNER MEMBRANE PROTEIN YEBZ"/>
    <property type="match status" value="1"/>
</dbReference>
<feature type="domain" description="Copper resistance protein D" evidence="7">
    <location>
        <begin position="212"/>
        <end position="307"/>
    </location>
</feature>
<feature type="transmembrane region" description="Helical" evidence="6">
    <location>
        <begin position="249"/>
        <end position="269"/>
    </location>
</feature>
<gene>
    <name evidence="8" type="ORF">Aglo03_21520</name>
</gene>
<feature type="transmembrane region" description="Helical" evidence="6">
    <location>
        <begin position="49"/>
        <end position="71"/>
    </location>
</feature>
<feature type="transmembrane region" description="Helical" evidence="6">
    <location>
        <begin position="493"/>
        <end position="510"/>
    </location>
</feature>
<dbReference type="GO" id="GO:0005886">
    <property type="term" value="C:plasma membrane"/>
    <property type="evidence" value="ECO:0007669"/>
    <property type="project" value="UniProtKB-SubCell"/>
</dbReference>
<sequence>MNERTRLAPLVGIGAVTGAVVAAGIAALAPVPVLGLPNPGAVVRYGLPSVRVLAEVVAVLVVGALLAAAVLIPQRESGRAVRLAGTFAGWWALLAAAMVVLTVADALGQTVTGVFPLLGPAVGRLSVALAWLVVANLAALVWVGVRLQVPPLALLALSLVGVAPVALTGHSSAGGDHDIASDSLMLHVVAMSVWVGGLVALLVLLNRPYAAAAARMYSAVALGCWFTVVVTGVVNASLRLSLGDLGTQYGVLVLAKTAAALLLGFFGYLHRTRTLRLVDAGRPRALLQLGAVEILLMLATIGLAVGLSRTPGPIGERRKLSATEVLIGFPLPEPLSIVRVITDWRFDLVFGTAAVIAAVWYLDRLRRRTDPWPVERTVAWLSGCALLLVATSSGLGKYEPVLFSAHIGVQAIVGLVVPALLARGKPMALIGPVAVWLPRPIVAAQLAAAVPLITYALGLYDAAAGQHWARLVILGASISTGLVLFARVSRGPVLLVAATYAVTGIVLLWRDTALGASFYSRLALDWQNDVLANQTAAAWVVLAVAVALAAYAFLSTRVVRPKVTELAAV</sequence>
<dbReference type="Pfam" id="PF05425">
    <property type="entry name" value="CopD"/>
    <property type="match status" value="1"/>
</dbReference>
<dbReference type="InterPro" id="IPR008457">
    <property type="entry name" value="Cu-R_CopD_dom"/>
</dbReference>
<feature type="transmembrane region" description="Helical" evidence="6">
    <location>
        <begin position="344"/>
        <end position="362"/>
    </location>
</feature>
<dbReference type="RefSeq" id="WP_285610002.1">
    <property type="nucleotide sequence ID" value="NZ_BSSD01000002.1"/>
</dbReference>
<comment type="caution">
    <text evidence="8">The sequence shown here is derived from an EMBL/GenBank/DDBJ whole genome shotgun (WGS) entry which is preliminary data.</text>
</comment>
<dbReference type="AlphaFoldDB" id="A0A9W6QHT6"/>
<keyword evidence="9" id="KW-1185">Reference proteome</keyword>
<reference evidence="8" key="1">
    <citation type="submission" date="2023-02" db="EMBL/GenBank/DDBJ databases">
        <title>Actinokineospora globicatena NBRC 15670.</title>
        <authorList>
            <person name="Ichikawa N."/>
            <person name="Sato H."/>
            <person name="Tonouchi N."/>
        </authorList>
    </citation>
    <scope>NUCLEOTIDE SEQUENCE</scope>
    <source>
        <strain evidence="8">NBRC 15670</strain>
    </source>
</reference>
<dbReference type="PANTHER" id="PTHR34820:SF4">
    <property type="entry name" value="INNER MEMBRANE PROTEIN YEBZ"/>
    <property type="match status" value="1"/>
</dbReference>
<accession>A0A9W6QHT6</accession>